<name>A0AAW4G4D6_GORRU</name>
<dbReference type="InterPro" id="IPR004360">
    <property type="entry name" value="Glyas_Fos-R_dOase_dom"/>
</dbReference>
<dbReference type="InterPro" id="IPR029068">
    <property type="entry name" value="Glyas_Bleomycin-R_OHBP_Dase"/>
</dbReference>
<accession>A0AAW4G4D6</accession>
<dbReference type="InterPro" id="IPR041581">
    <property type="entry name" value="Glyoxalase_6"/>
</dbReference>
<dbReference type="Pfam" id="PF18029">
    <property type="entry name" value="Glyoxalase_6"/>
    <property type="match status" value="1"/>
</dbReference>
<organism evidence="2 3">
    <name type="scientific">Gordonia rubripertincta</name>
    <name type="common">Rhodococcus corallinus</name>
    <dbReference type="NCBI Taxonomy" id="36822"/>
    <lineage>
        <taxon>Bacteria</taxon>
        <taxon>Bacillati</taxon>
        <taxon>Actinomycetota</taxon>
        <taxon>Actinomycetes</taxon>
        <taxon>Mycobacteriales</taxon>
        <taxon>Gordoniaceae</taxon>
        <taxon>Gordonia</taxon>
    </lineage>
</organism>
<reference evidence="2" key="1">
    <citation type="submission" date="2021-02" db="EMBL/GenBank/DDBJ databases">
        <title>Taxonomy, biology and ecology of Rhodococcus bacteria occurring in California pistachio and other woody hosts as revealed by genome sequence analyses.</title>
        <authorList>
            <person name="Riely B."/>
            <person name="Gai Y."/>
        </authorList>
    </citation>
    <scope>NUCLEOTIDE SEQUENCE</scope>
    <source>
        <strain evidence="2">BP-295</strain>
    </source>
</reference>
<dbReference type="RefSeq" id="WP_182373844.1">
    <property type="nucleotide sequence ID" value="NZ_CP059694.1"/>
</dbReference>
<dbReference type="SUPFAM" id="SSF54593">
    <property type="entry name" value="Glyoxalase/Bleomycin resistance protein/Dihydroxybiphenyl dioxygenase"/>
    <property type="match status" value="2"/>
</dbReference>
<evidence type="ECO:0000259" key="1">
    <source>
        <dbReference type="PROSITE" id="PS51819"/>
    </source>
</evidence>
<evidence type="ECO:0000313" key="2">
    <source>
        <dbReference type="EMBL" id="MBM7277963.1"/>
    </source>
</evidence>
<protein>
    <submittedName>
        <fullName evidence="2">VOC family protein</fullName>
    </submittedName>
</protein>
<dbReference type="AlphaFoldDB" id="A0AAW4G4D6"/>
<dbReference type="InterPro" id="IPR037523">
    <property type="entry name" value="VOC_core"/>
</dbReference>
<dbReference type="InterPro" id="IPR052164">
    <property type="entry name" value="Anthracycline_SecMetBiosynth"/>
</dbReference>
<dbReference type="CDD" id="cd06587">
    <property type="entry name" value="VOC"/>
    <property type="match status" value="2"/>
</dbReference>
<dbReference type="Proteomes" id="UP001195196">
    <property type="component" value="Unassembled WGS sequence"/>
</dbReference>
<proteinExistence type="predicted"/>
<evidence type="ECO:0000313" key="3">
    <source>
        <dbReference type="Proteomes" id="UP001195196"/>
    </source>
</evidence>
<dbReference type="PROSITE" id="PS51819">
    <property type="entry name" value="VOC"/>
    <property type="match status" value="2"/>
</dbReference>
<gene>
    <name evidence="2" type="ORF">JTZ10_09350</name>
</gene>
<dbReference type="Gene3D" id="3.10.180.10">
    <property type="entry name" value="2,3-Dihydroxybiphenyl 1,2-Dioxygenase, domain 1"/>
    <property type="match status" value="2"/>
</dbReference>
<feature type="domain" description="VOC" evidence="1">
    <location>
        <begin position="5"/>
        <end position="120"/>
    </location>
</feature>
<comment type="caution">
    <text evidence="2">The sequence shown here is derived from an EMBL/GenBank/DDBJ whole genome shotgun (WGS) entry which is preliminary data.</text>
</comment>
<sequence length="252" mass="27525">MATATIGSLLLSSDDPARLAHWYATAFEAKVESTGDGGPGYDVVELDGFYLMFDKRDDVSGNNGDGARCILNVEVDDPRATATRLDALGARWVSPLEEREGNWFGTAIDPDGNWIQIVWLSDAEEIAMGPPRSTCSGFAVRDLDEAERFYRDVLGMRVLRYPMGIAGVRVSRQTTVMVYPKDDHRPAGFTVLNIAVDDLEGTVDDFVGNGVEILRYDGFTHDERGIVRGGEGEPDIAWFADPSGNILSVLSV</sequence>
<dbReference type="Pfam" id="PF00903">
    <property type="entry name" value="Glyoxalase"/>
    <property type="match status" value="1"/>
</dbReference>
<dbReference type="EMBL" id="JAFFGU010000003">
    <property type="protein sequence ID" value="MBM7277963.1"/>
    <property type="molecule type" value="Genomic_DNA"/>
</dbReference>
<dbReference type="PANTHER" id="PTHR33993">
    <property type="entry name" value="GLYOXALASE-RELATED"/>
    <property type="match status" value="1"/>
</dbReference>
<feature type="domain" description="VOC" evidence="1">
    <location>
        <begin position="132"/>
        <end position="252"/>
    </location>
</feature>